<keyword evidence="1" id="KW-0238">DNA-binding</keyword>
<dbReference type="InterPro" id="IPR013762">
    <property type="entry name" value="Integrase-like_cat_sf"/>
</dbReference>
<proteinExistence type="predicted"/>
<dbReference type="InterPro" id="IPR046668">
    <property type="entry name" value="DUF6538"/>
</dbReference>
<dbReference type="InterPro" id="IPR011010">
    <property type="entry name" value="DNA_brk_join_enz"/>
</dbReference>
<dbReference type="AlphaFoldDB" id="A0A7W9RYG2"/>
<keyword evidence="2" id="KW-0233">DNA recombination</keyword>
<protein>
    <submittedName>
        <fullName evidence="5">Integrase</fullName>
    </submittedName>
</protein>
<dbReference type="Gene3D" id="1.10.150.130">
    <property type="match status" value="1"/>
</dbReference>
<comment type="caution">
    <text evidence="5">The sequence shown here is derived from an EMBL/GenBank/DDBJ whole genome shotgun (WGS) entry which is preliminary data.</text>
</comment>
<feature type="domain" description="DUF6538" evidence="4">
    <location>
        <begin position="13"/>
        <end position="74"/>
    </location>
</feature>
<dbReference type="EMBL" id="JACHEU010000001">
    <property type="protein sequence ID" value="MBB6010806.1"/>
    <property type="molecule type" value="Genomic_DNA"/>
</dbReference>
<evidence type="ECO:0000256" key="2">
    <source>
        <dbReference type="ARBA" id="ARBA00023172"/>
    </source>
</evidence>
<evidence type="ECO:0000313" key="5">
    <source>
        <dbReference type="EMBL" id="MBB6010806.1"/>
    </source>
</evidence>
<reference evidence="5 6" key="1">
    <citation type="submission" date="2020-08" db="EMBL/GenBank/DDBJ databases">
        <title>Genomic Encyclopedia of Type Strains, Phase IV (KMG-IV): sequencing the most valuable type-strain genomes for metagenomic binning, comparative biology and taxonomic classification.</title>
        <authorList>
            <person name="Goeker M."/>
        </authorList>
    </citation>
    <scope>NUCLEOTIDE SEQUENCE [LARGE SCALE GENOMIC DNA]</scope>
    <source>
        <strain evidence="5 6">DSM 11099</strain>
    </source>
</reference>
<organism evidence="5 6">
    <name type="scientific">Aquamicrobium lusatiense</name>
    <dbReference type="NCBI Taxonomy" id="89772"/>
    <lineage>
        <taxon>Bacteria</taxon>
        <taxon>Pseudomonadati</taxon>
        <taxon>Pseudomonadota</taxon>
        <taxon>Alphaproteobacteria</taxon>
        <taxon>Hyphomicrobiales</taxon>
        <taxon>Phyllobacteriaceae</taxon>
        <taxon>Aquamicrobium</taxon>
    </lineage>
</organism>
<keyword evidence="6" id="KW-1185">Reference proteome</keyword>
<evidence type="ECO:0000259" key="4">
    <source>
        <dbReference type="Pfam" id="PF20172"/>
    </source>
</evidence>
<dbReference type="RefSeq" id="WP_183824559.1">
    <property type="nucleotide sequence ID" value="NZ_JACHEU010000001.1"/>
</dbReference>
<name>A0A7W9RYG2_9HYPH</name>
<dbReference type="InterPro" id="IPR025269">
    <property type="entry name" value="SAM-like_dom"/>
</dbReference>
<dbReference type="Pfam" id="PF13102">
    <property type="entry name" value="Phage_int_SAM_5"/>
    <property type="match status" value="1"/>
</dbReference>
<evidence type="ECO:0000259" key="3">
    <source>
        <dbReference type="Pfam" id="PF13102"/>
    </source>
</evidence>
<dbReference type="Proteomes" id="UP000533306">
    <property type="component" value="Unassembled WGS sequence"/>
</dbReference>
<dbReference type="Pfam" id="PF20172">
    <property type="entry name" value="DUF6538"/>
    <property type="match status" value="1"/>
</dbReference>
<dbReference type="InterPro" id="IPR010998">
    <property type="entry name" value="Integrase_recombinase_N"/>
</dbReference>
<dbReference type="Gene3D" id="1.10.443.10">
    <property type="entry name" value="Intergrase catalytic core"/>
    <property type="match status" value="1"/>
</dbReference>
<accession>A0A7W9RYG2</accession>
<dbReference type="SUPFAM" id="SSF56349">
    <property type="entry name" value="DNA breaking-rejoining enzymes"/>
    <property type="match status" value="1"/>
</dbReference>
<evidence type="ECO:0000256" key="1">
    <source>
        <dbReference type="ARBA" id="ARBA00023125"/>
    </source>
</evidence>
<gene>
    <name evidence="5" type="ORF">HNR59_000151</name>
</gene>
<dbReference type="GO" id="GO:0003677">
    <property type="term" value="F:DNA binding"/>
    <property type="evidence" value="ECO:0007669"/>
    <property type="project" value="UniProtKB-KW"/>
</dbReference>
<feature type="domain" description="Phage integrase SAM-like" evidence="3">
    <location>
        <begin position="172"/>
        <end position="233"/>
    </location>
</feature>
<dbReference type="GO" id="GO:0006310">
    <property type="term" value="P:DNA recombination"/>
    <property type="evidence" value="ECO:0007669"/>
    <property type="project" value="UniProtKB-KW"/>
</dbReference>
<evidence type="ECO:0000313" key="6">
    <source>
        <dbReference type="Proteomes" id="UP000533306"/>
    </source>
</evidence>
<sequence length="445" mass="50779">MRKATTHGFKARYLYIRGDGNYLYRRAIPPGYRILANRRSEFKESLRTKDYNVAIVRYGETHSKYEAIFDQLRRGIALKDQKAPTLDELKSKAASYGLLYKSIDAHISKPDLKDIAARIGKWRELGEPTGPEMDAIFGSLPDETTLRQVLTFYEEQNRGDLIGLTSREVSKKLTPVRSAVDRFVTFAKADIPLKNINKGMVNAYRSHLIHQIETGSIQANTANKLLMHVRKIITFYINNMDTDYSNPFLGIRLKEEKAARPAFTVTFIKTKWLSGNHFTSLNEEARGALFAMIDTGCGPKEVCGLAPEDIHVEAEIPHIIVRQNQYRSLKTAHRGRIIPLVGQSLLAFQKNPNGFPSYRRPTGQDALSGVIMKHLRSNNLLETTGHTVYSLRHLFMDRMRKHQLPEELQSYLMGHKHPTMGAHYGSGYETSHVLSYMKKLELDWK</sequence>
<dbReference type="GO" id="GO:0015074">
    <property type="term" value="P:DNA integration"/>
    <property type="evidence" value="ECO:0007669"/>
    <property type="project" value="InterPro"/>
</dbReference>